<dbReference type="AlphaFoldDB" id="A0A2N5TQQ5"/>
<evidence type="ECO:0000313" key="2">
    <source>
        <dbReference type="Proteomes" id="UP000235392"/>
    </source>
</evidence>
<dbReference type="EMBL" id="PGCI01000390">
    <property type="protein sequence ID" value="PLW27812.1"/>
    <property type="molecule type" value="Genomic_DNA"/>
</dbReference>
<gene>
    <name evidence="1" type="ORF">PCASD_20444</name>
</gene>
<accession>A0A2N5TQQ5</accession>
<reference evidence="1 2" key="1">
    <citation type="submission" date="2017-11" db="EMBL/GenBank/DDBJ databases">
        <title>De novo assembly and phasing of dikaryotic genomes from two isolates of Puccinia coronata f. sp. avenae, the causal agent of oat crown rust.</title>
        <authorList>
            <person name="Miller M.E."/>
            <person name="Zhang Y."/>
            <person name="Omidvar V."/>
            <person name="Sperschneider J."/>
            <person name="Schwessinger B."/>
            <person name="Raley C."/>
            <person name="Palmer J.M."/>
            <person name="Garnica D."/>
            <person name="Upadhyaya N."/>
            <person name="Rathjen J."/>
            <person name="Taylor J.M."/>
            <person name="Park R.F."/>
            <person name="Dodds P.N."/>
            <person name="Hirsch C.D."/>
            <person name="Kianian S.F."/>
            <person name="Figueroa M."/>
        </authorList>
    </citation>
    <scope>NUCLEOTIDE SEQUENCE [LARGE SCALE GENOMIC DNA]</scope>
    <source>
        <strain evidence="1">12SD80</strain>
    </source>
</reference>
<dbReference type="Proteomes" id="UP000235392">
    <property type="component" value="Unassembled WGS sequence"/>
</dbReference>
<organism evidence="1 2">
    <name type="scientific">Puccinia coronata f. sp. avenae</name>
    <dbReference type="NCBI Taxonomy" id="200324"/>
    <lineage>
        <taxon>Eukaryota</taxon>
        <taxon>Fungi</taxon>
        <taxon>Dikarya</taxon>
        <taxon>Basidiomycota</taxon>
        <taxon>Pucciniomycotina</taxon>
        <taxon>Pucciniomycetes</taxon>
        <taxon>Pucciniales</taxon>
        <taxon>Pucciniaceae</taxon>
        <taxon>Puccinia</taxon>
    </lineage>
</organism>
<comment type="caution">
    <text evidence="1">The sequence shown here is derived from an EMBL/GenBank/DDBJ whole genome shotgun (WGS) entry which is preliminary data.</text>
</comment>
<protein>
    <submittedName>
        <fullName evidence="1">Uncharacterized protein</fullName>
    </submittedName>
</protein>
<proteinExistence type="predicted"/>
<sequence>MVHADKEDGRDGEKHHFLIVGPLEGGEPAEPLAEEIQAPSVPHQHLHCQLSVEGPGVERVSQVPIEMTSQHVPIDTTSQRHNLIQIALTLRFFCNGFLEGSFVRDRPSTQPRRVRVEEFEFSIIVCDLDPLERARLKGCARTGSPSKSRAGWRRSQAEQLAKLGKKPYPLRQKYALALRRSKIRIFSARCRIGRWLPTKELSASQTDVLPDPASPTNRTALVATKLLAFSSSGTLGQQHVTVFSSFLMAQCAFTTPSK</sequence>
<name>A0A2N5TQQ5_9BASI</name>
<evidence type="ECO:0000313" key="1">
    <source>
        <dbReference type="EMBL" id="PLW27812.1"/>
    </source>
</evidence>